<accession>A0A1S8X4U9</accession>
<evidence type="ECO:0000313" key="2">
    <source>
        <dbReference type="Proteomes" id="UP000243686"/>
    </source>
</evidence>
<dbReference type="AlphaFoldDB" id="A0A1S8X4U9"/>
<name>A0A1S8X4U9_OPIVI</name>
<protein>
    <submittedName>
        <fullName evidence="1">Uncharacterized protein</fullName>
    </submittedName>
</protein>
<dbReference type="Proteomes" id="UP000243686">
    <property type="component" value="Unassembled WGS sequence"/>
</dbReference>
<organism evidence="1 2">
    <name type="scientific">Opisthorchis viverrini</name>
    <name type="common">Southeast Asian liver fluke</name>
    <dbReference type="NCBI Taxonomy" id="6198"/>
    <lineage>
        <taxon>Eukaryota</taxon>
        <taxon>Metazoa</taxon>
        <taxon>Spiralia</taxon>
        <taxon>Lophotrochozoa</taxon>
        <taxon>Platyhelminthes</taxon>
        <taxon>Trematoda</taxon>
        <taxon>Digenea</taxon>
        <taxon>Opisthorchiida</taxon>
        <taxon>Opisthorchiata</taxon>
        <taxon>Opisthorchiidae</taxon>
        <taxon>Opisthorchis</taxon>
    </lineage>
</organism>
<keyword evidence="2" id="KW-1185">Reference proteome</keyword>
<dbReference type="EMBL" id="KV892035">
    <property type="protein sequence ID" value="OON21671.1"/>
    <property type="molecule type" value="Genomic_DNA"/>
</dbReference>
<sequence>MSVSRRHSPSRESTISELFTHELMRELDLAHKKTQKLKLETDAPKIIEEYQDSVQQEVERSGFETAQLVQTCMGLSARQLPKFDGNLADYHSFMSSSMSTFAQHTRDPAD</sequence>
<proteinExistence type="predicted"/>
<evidence type="ECO:0000313" key="1">
    <source>
        <dbReference type="EMBL" id="OON21671.1"/>
    </source>
</evidence>
<gene>
    <name evidence="1" type="ORF">X801_02429</name>
</gene>
<reference evidence="1 2" key="1">
    <citation type="submission" date="2015-03" db="EMBL/GenBank/DDBJ databases">
        <title>Draft genome of the nematode, Opisthorchis viverrini.</title>
        <authorList>
            <person name="Mitreva M."/>
        </authorList>
    </citation>
    <scope>NUCLEOTIDE SEQUENCE [LARGE SCALE GENOMIC DNA]</scope>
    <source>
        <strain evidence="1">Khon Kaen</strain>
    </source>
</reference>